<sequence length="93" mass="10712">MPHIFYFLMWTDTTAWGKYRFCKLSFPAAEVTPKKRGNRDEASVGTALWVFNWFLCVCILSVYDIYAVGYVIQEILFGEKHSPSTPSSELSTF</sequence>
<dbReference type="AlphaFoldDB" id="A0A2T8I9I4"/>
<keyword evidence="1" id="KW-1133">Transmembrane helix</keyword>
<dbReference type="Gramene" id="PVH34298">
    <property type="protein sequence ID" value="PVH34298"/>
    <property type="gene ID" value="PAHAL_8G189400"/>
</dbReference>
<dbReference type="Proteomes" id="UP000243499">
    <property type="component" value="Chromosome 8"/>
</dbReference>
<protein>
    <submittedName>
        <fullName evidence="2">Uncharacterized protein</fullName>
    </submittedName>
</protein>
<evidence type="ECO:0000256" key="1">
    <source>
        <dbReference type="SAM" id="Phobius"/>
    </source>
</evidence>
<feature type="transmembrane region" description="Helical" evidence="1">
    <location>
        <begin position="50"/>
        <end position="72"/>
    </location>
</feature>
<accession>A0A2T8I9I4</accession>
<keyword evidence="1" id="KW-0812">Transmembrane</keyword>
<evidence type="ECO:0000313" key="2">
    <source>
        <dbReference type="EMBL" id="PVH34298.1"/>
    </source>
</evidence>
<dbReference type="EMBL" id="CM008053">
    <property type="protein sequence ID" value="PVH34298.1"/>
    <property type="molecule type" value="Genomic_DNA"/>
</dbReference>
<keyword evidence="1" id="KW-0472">Membrane</keyword>
<proteinExistence type="predicted"/>
<organism evidence="2">
    <name type="scientific">Panicum hallii</name>
    <dbReference type="NCBI Taxonomy" id="206008"/>
    <lineage>
        <taxon>Eukaryota</taxon>
        <taxon>Viridiplantae</taxon>
        <taxon>Streptophyta</taxon>
        <taxon>Embryophyta</taxon>
        <taxon>Tracheophyta</taxon>
        <taxon>Spermatophyta</taxon>
        <taxon>Magnoliopsida</taxon>
        <taxon>Liliopsida</taxon>
        <taxon>Poales</taxon>
        <taxon>Poaceae</taxon>
        <taxon>PACMAD clade</taxon>
        <taxon>Panicoideae</taxon>
        <taxon>Panicodae</taxon>
        <taxon>Paniceae</taxon>
        <taxon>Panicinae</taxon>
        <taxon>Panicum</taxon>
        <taxon>Panicum sect. Panicum</taxon>
    </lineage>
</organism>
<gene>
    <name evidence="2" type="ORF">PAHAL_8G189400</name>
</gene>
<reference evidence="2" key="1">
    <citation type="submission" date="2018-04" db="EMBL/GenBank/DDBJ databases">
        <title>WGS assembly of Panicum hallii.</title>
        <authorList>
            <person name="Lovell J."/>
            <person name="Jenkins J."/>
            <person name="Lowry D."/>
            <person name="Mamidi S."/>
            <person name="Sreedasyam A."/>
            <person name="Weng X."/>
            <person name="Barry K."/>
            <person name="Bonette J."/>
            <person name="Campitelli B."/>
            <person name="Daum C."/>
            <person name="Gordon S."/>
            <person name="Gould B."/>
            <person name="Lipzen A."/>
            <person name="Macqueen A."/>
            <person name="Palacio-Mejia J."/>
            <person name="Plott C."/>
            <person name="Shakirov E."/>
            <person name="Shu S."/>
            <person name="Yoshinaga Y."/>
            <person name="Zane M."/>
            <person name="Rokhsar D."/>
            <person name="Grimwood J."/>
            <person name="Schmutz J."/>
            <person name="Juenger T."/>
        </authorList>
    </citation>
    <scope>NUCLEOTIDE SEQUENCE [LARGE SCALE GENOMIC DNA]</scope>
    <source>
        <strain evidence="2">FIL2</strain>
    </source>
</reference>
<name>A0A2T8I9I4_9POAL</name>